<dbReference type="InterPro" id="IPR003141">
    <property type="entry name" value="Pol/His_phosphatase_N"/>
</dbReference>
<dbReference type="SUPFAM" id="SSF89550">
    <property type="entry name" value="PHP domain-like"/>
    <property type="match status" value="1"/>
</dbReference>
<dbReference type="Pfam" id="PF02811">
    <property type="entry name" value="PHP"/>
    <property type="match status" value="1"/>
</dbReference>
<dbReference type="Gene3D" id="3.20.20.140">
    <property type="entry name" value="Metal-dependent hydrolases"/>
    <property type="match status" value="1"/>
</dbReference>
<dbReference type="InterPro" id="IPR016195">
    <property type="entry name" value="Pol/histidinol_Pase-like"/>
</dbReference>
<dbReference type="PANTHER" id="PTHR42924">
    <property type="entry name" value="EXONUCLEASE"/>
    <property type="match status" value="1"/>
</dbReference>
<reference evidence="2 3" key="1">
    <citation type="submission" date="2023-05" db="EMBL/GenBank/DDBJ databases">
        <title>Draft genome of Paenibacillus sp. CCS26.</title>
        <authorList>
            <person name="Akita H."/>
            <person name="Shinto Y."/>
            <person name="Kimura Z."/>
        </authorList>
    </citation>
    <scope>NUCLEOTIDE SEQUENCE [LARGE SCALE GENOMIC DNA]</scope>
    <source>
        <strain evidence="2 3">CCS26</strain>
    </source>
</reference>
<dbReference type="SMART" id="SM00481">
    <property type="entry name" value="POLIIIAc"/>
    <property type="match status" value="1"/>
</dbReference>
<dbReference type="InterPro" id="IPR052018">
    <property type="entry name" value="PHP_domain"/>
</dbReference>
<evidence type="ECO:0000313" key="3">
    <source>
        <dbReference type="Proteomes" id="UP001285921"/>
    </source>
</evidence>
<protein>
    <recommendedName>
        <fullName evidence="1">Polymerase/histidinol phosphatase N-terminal domain-containing protein</fullName>
    </recommendedName>
</protein>
<dbReference type="PANTHER" id="PTHR42924:SF3">
    <property type="entry name" value="POLYMERASE_HISTIDINOL PHOSPHATASE N-TERMINAL DOMAIN-CONTAINING PROTEIN"/>
    <property type="match status" value="1"/>
</dbReference>
<feature type="domain" description="Polymerase/histidinol phosphatase N-terminal" evidence="1">
    <location>
        <begin position="6"/>
        <end position="71"/>
    </location>
</feature>
<dbReference type="EMBL" id="BTCL01000004">
    <property type="protein sequence ID" value="GMK44388.1"/>
    <property type="molecule type" value="Genomic_DNA"/>
</dbReference>
<dbReference type="Proteomes" id="UP001285921">
    <property type="component" value="Unassembled WGS sequence"/>
</dbReference>
<keyword evidence="3" id="KW-1185">Reference proteome</keyword>
<sequence>MRWIACELHSHTNHSDGRQSLPELAQGAKALGFDCVALTDHNTMTGLKDRESVEQETGLTIISGMEWTTFYGHMVTIGLTEFVDWRPAGPGDIHEGIDQVHAFGGIAGMAHPYRIGNPMCTGCFWEFEIRDWNQLDYIEVWSGTFPSIKTDNARAFRLWTDRLNDGFRIAATSGRDWHAQELTDEPLPVTYLQLDETEGSLTEQAVRALAAGRASVTMGPLVTLELHSGKIVYTIGDCVPEQERSLSYEAVVNIDFQVRAGHWAFPEARYSIALTSNLGVIGEQPASPEQEQYRFGITGKGLKWVRAELKGNVRGMRTMIAFTNAIYAESE</sequence>
<dbReference type="RefSeq" id="WP_317979393.1">
    <property type="nucleotide sequence ID" value="NZ_BTCL01000004.1"/>
</dbReference>
<gene>
    <name evidence="2" type="ORF">PghCCS26_15160</name>
</gene>
<comment type="caution">
    <text evidence="2">The sequence shown here is derived from an EMBL/GenBank/DDBJ whole genome shotgun (WGS) entry which is preliminary data.</text>
</comment>
<dbReference type="InterPro" id="IPR004013">
    <property type="entry name" value="PHP_dom"/>
</dbReference>
<organism evidence="2 3">
    <name type="scientific">Paenibacillus glycanilyticus</name>
    <dbReference type="NCBI Taxonomy" id="126569"/>
    <lineage>
        <taxon>Bacteria</taxon>
        <taxon>Bacillati</taxon>
        <taxon>Bacillota</taxon>
        <taxon>Bacilli</taxon>
        <taxon>Bacillales</taxon>
        <taxon>Paenibacillaceae</taxon>
        <taxon>Paenibacillus</taxon>
    </lineage>
</organism>
<dbReference type="NCBIfam" id="NF038032">
    <property type="entry name" value="CehA_McbA_metalo"/>
    <property type="match status" value="1"/>
</dbReference>
<accession>A0ABQ6NI13</accession>
<proteinExistence type="predicted"/>
<evidence type="ECO:0000259" key="1">
    <source>
        <dbReference type="SMART" id="SM00481"/>
    </source>
</evidence>
<name>A0ABQ6NI13_9BACL</name>
<evidence type="ECO:0000313" key="2">
    <source>
        <dbReference type="EMBL" id="GMK44388.1"/>
    </source>
</evidence>